<feature type="transmembrane region" description="Helical" evidence="7">
    <location>
        <begin position="413"/>
        <end position="433"/>
    </location>
</feature>
<dbReference type="RefSeq" id="WP_011471544.1">
    <property type="nucleotide sequence ID" value="NC_007925.1"/>
</dbReference>
<feature type="transmembrane region" description="Helical" evidence="7">
    <location>
        <begin position="188"/>
        <end position="210"/>
    </location>
</feature>
<evidence type="ECO:0000259" key="8">
    <source>
        <dbReference type="PROSITE" id="PS50850"/>
    </source>
</evidence>
<proteinExistence type="predicted"/>
<dbReference type="Gene3D" id="1.20.1250.20">
    <property type="entry name" value="MFS general substrate transporter like domains"/>
    <property type="match status" value="2"/>
</dbReference>
<evidence type="ECO:0000256" key="6">
    <source>
        <dbReference type="SAM" id="MobiDB-lite"/>
    </source>
</evidence>
<dbReference type="eggNOG" id="COG2271">
    <property type="taxonomic scope" value="Bacteria"/>
</dbReference>
<keyword evidence="3 7" id="KW-0812">Transmembrane</keyword>
<evidence type="ECO:0000256" key="1">
    <source>
        <dbReference type="ARBA" id="ARBA00004141"/>
    </source>
</evidence>
<feature type="transmembrane region" description="Helical" evidence="7">
    <location>
        <begin position="127"/>
        <end position="146"/>
    </location>
</feature>
<feature type="transmembrane region" description="Helical" evidence="7">
    <location>
        <begin position="347"/>
        <end position="369"/>
    </location>
</feature>
<dbReference type="OrthoDB" id="9773957at2"/>
<dbReference type="HOGENOM" id="CLU_001265_0_0_5"/>
<evidence type="ECO:0000256" key="3">
    <source>
        <dbReference type="ARBA" id="ARBA00022692"/>
    </source>
</evidence>
<comment type="subcellular location">
    <subcellularLocation>
        <location evidence="1">Membrane</location>
        <topology evidence="1">Multi-pass membrane protein</topology>
    </subcellularLocation>
</comment>
<dbReference type="InterPro" id="IPR011701">
    <property type="entry name" value="MFS"/>
</dbReference>
<organism evidence="9">
    <name type="scientific">Rhodopseudomonas palustris (strain BisB18)</name>
    <dbReference type="NCBI Taxonomy" id="316056"/>
    <lineage>
        <taxon>Bacteria</taxon>
        <taxon>Pseudomonadati</taxon>
        <taxon>Pseudomonadota</taxon>
        <taxon>Alphaproteobacteria</taxon>
        <taxon>Hyphomicrobiales</taxon>
        <taxon>Nitrobacteraceae</taxon>
        <taxon>Rhodopseudomonas</taxon>
    </lineage>
</organism>
<dbReference type="InterPro" id="IPR036259">
    <property type="entry name" value="MFS_trans_sf"/>
</dbReference>
<feature type="region of interest" description="Disordered" evidence="6">
    <location>
        <begin position="449"/>
        <end position="474"/>
    </location>
</feature>
<dbReference type="EMBL" id="CP000301">
    <property type="protein sequence ID" value="ABD86639.1"/>
    <property type="molecule type" value="Genomic_DNA"/>
</dbReference>
<dbReference type="CDD" id="cd17319">
    <property type="entry name" value="MFS_ExuT_GudP_like"/>
    <property type="match status" value="1"/>
</dbReference>
<dbReference type="AlphaFoldDB" id="Q21AE7"/>
<evidence type="ECO:0000313" key="9">
    <source>
        <dbReference type="EMBL" id="ABD86639.1"/>
    </source>
</evidence>
<dbReference type="SUPFAM" id="SSF103473">
    <property type="entry name" value="MFS general substrate transporter"/>
    <property type="match status" value="1"/>
</dbReference>
<keyword evidence="4 7" id="KW-1133">Transmembrane helix</keyword>
<evidence type="ECO:0000256" key="7">
    <source>
        <dbReference type="SAM" id="Phobius"/>
    </source>
</evidence>
<dbReference type="FunFam" id="1.20.1250.20:FF:000018">
    <property type="entry name" value="MFS transporter permease"/>
    <property type="match status" value="1"/>
</dbReference>
<dbReference type="PANTHER" id="PTHR43791:SF36">
    <property type="entry name" value="TRANSPORTER, PUTATIVE (AFU_ORTHOLOGUE AFUA_6G08340)-RELATED"/>
    <property type="match status" value="1"/>
</dbReference>
<feature type="domain" description="Major facilitator superfamily (MFS) profile" evidence="8">
    <location>
        <begin position="29"/>
        <end position="437"/>
    </location>
</feature>
<keyword evidence="5 7" id="KW-0472">Membrane</keyword>
<protein>
    <submittedName>
        <fullName evidence="9">Major facilitator superfamily MFS_1</fullName>
    </submittedName>
</protein>
<dbReference type="GO" id="GO:0022857">
    <property type="term" value="F:transmembrane transporter activity"/>
    <property type="evidence" value="ECO:0007669"/>
    <property type="project" value="InterPro"/>
</dbReference>
<dbReference type="PANTHER" id="PTHR43791">
    <property type="entry name" value="PERMEASE-RELATED"/>
    <property type="match status" value="1"/>
</dbReference>
<evidence type="ECO:0000256" key="4">
    <source>
        <dbReference type="ARBA" id="ARBA00022989"/>
    </source>
</evidence>
<dbReference type="GO" id="GO:0016020">
    <property type="term" value="C:membrane"/>
    <property type="evidence" value="ECO:0007669"/>
    <property type="project" value="UniProtKB-SubCell"/>
</dbReference>
<feature type="transmembrane region" description="Helical" evidence="7">
    <location>
        <begin position="25"/>
        <end position="42"/>
    </location>
</feature>
<feature type="transmembrane region" description="Helical" evidence="7">
    <location>
        <begin position="256"/>
        <end position="277"/>
    </location>
</feature>
<keyword evidence="2" id="KW-0813">Transport</keyword>
<feature type="transmembrane region" description="Helical" evidence="7">
    <location>
        <begin position="62"/>
        <end position="79"/>
    </location>
</feature>
<accession>Q21AE7</accession>
<reference evidence="9" key="1">
    <citation type="submission" date="2006-03" db="EMBL/GenBank/DDBJ databases">
        <title>Complete sequence of Rhodopseudomonas palustris BisB18.</title>
        <authorList>
            <consortium name="US DOE Joint Genome Institute"/>
            <person name="Copeland A."/>
            <person name="Lucas S."/>
            <person name="Lapidus A."/>
            <person name="Barry K."/>
            <person name="Detter J.C."/>
            <person name="Glavina del Rio T."/>
            <person name="Hammon N."/>
            <person name="Israni S."/>
            <person name="Dalin E."/>
            <person name="Tice H."/>
            <person name="Pitluck S."/>
            <person name="Chain P."/>
            <person name="Malfatti S."/>
            <person name="Shin M."/>
            <person name="Vergez L."/>
            <person name="Schmutz J."/>
            <person name="Larimer F."/>
            <person name="Land M."/>
            <person name="Hauser L."/>
            <person name="Pelletier D.A."/>
            <person name="Kyrpides N."/>
            <person name="Anderson I."/>
            <person name="Oda Y."/>
            <person name="Harwood C.S."/>
            <person name="Richardson P."/>
        </authorList>
    </citation>
    <scope>NUCLEOTIDE SEQUENCE [LARGE SCALE GENOMIC DNA]</scope>
    <source>
        <strain evidence="9">BisB18</strain>
    </source>
</reference>
<dbReference type="STRING" id="316056.RPC_1075"/>
<name>Q21AE7_RHOPB</name>
<dbReference type="Pfam" id="PF07690">
    <property type="entry name" value="MFS_1"/>
    <property type="match status" value="1"/>
</dbReference>
<evidence type="ECO:0000256" key="2">
    <source>
        <dbReference type="ARBA" id="ARBA00022448"/>
    </source>
</evidence>
<feature type="transmembrane region" description="Helical" evidence="7">
    <location>
        <begin position="289"/>
        <end position="310"/>
    </location>
</feature>
<feature type="transmembrane region" description="Helical" evidence="7">
    <location>
        <begin position="153"/>
        <end position="176"/>
    </location>
</feature>
<evidence type="ECO:0000256" key="5">
    <source>
        <dbReference type="ARBA" id="ARBA00023136"/>
    </source>
</evidence>
<feature type="transmembrane region" description="Helical" evidence="7">
    <location>
        <begin position="322"/>
        <end position="341"/>
    </location>
</feature>
<feature type="transmembrane region" description="Helical" evidence="7">
    <location>
        <begin position="381"/>
        <end position="401"/>
    </location>
</feature>
<dbReference type="InterPro" id="IPR020846">
    <property type="entry name" value="MFS_dom"/>
</dbReference>
<gene>
    <name evidence="9" type="ordered locus">RPC_1075</name>
</gene>
<dbReference type="PROSITE" id="PS50850">
    <property type="entry name" value="MFS"/>
    <property type="match status" value="1"/>
</dbReference>
<dbReference type="KEGG" id="rpc:RPC_1075"/>
<feature type="transmembrane region" description="Helical" evidence="7">
    <location>
        <begin position="100"/>
        <end position="121"/>
    </location>
</feature>
<sequence>METIKQPGATDAPASEAAGHVYRKITLRLIPFLFACYVLNYIDRVNISFASLQFRQDLGISAAAYGFGVGIFFVGYILFEIPSNLLMQRIGARRTMMRIMVLWGLVSISTMFVTSATQFYVVRALLGIAEAGFFPGVVFYLTLWFPSAMRGRIMAMFVLAIAVSGVIGGPVSGLIMSQMADFAGLKGWQWLFLIEGIPPVLVGIMAYFYLDDGPEHAKWLNAEEKRFVIGNLAIEAASRESSKHGTFWTAVRDPRLYAAAIAWFTVAWCGSVINYFSPTIIRNSGVSDTLMVGLLSAIPYAVGALGMVLINRHSDLKLERRWHYACSVFLAAAAIALLPSVAQNWKLAIALLAVLSVGYLGSVALFWSIPTAYLSKKASAGSIALISSIGQCGGLTAPNIIGWTQQATGDFALGFYIIAVGMVTGTVIMLLGLPARLLHERYIGHAPAERSPGASHVGHFPPAGPAKPSTEAAT</sequence>